<dbReference type="STRING" id="1338436.LK10_05990"/>
<dbReference type="RefSeq" id="WP_043121092.1">
    <property type="nucleotide sequence ID" value="NZ_JTDL01000080.1"/>
</dbReference>
<dbReference type="AlphaFoldDB" id="A0A0B2AKW2"/>
<feature type="coiled-coil region" evidence="1">
    <location>
        <begin position="81"/>
        <end position="170"/>
    </location>
</feature>
<dbReference type="EMBL" id="JTDL01000080">
    <property type="protein sequence ID" value="KHL04300.1"/>
    <property type="molecule type" value="Genomic_DNA"/>
</dbReference>
<keyword evidence="1" id="KW-0175">Coiled coil</keyword>
<reference evidence="2 3" key="1">
    <citation type="submission" date="2014-09" db="EMBL/GenBank/DDBJ databases">
        <title>Genome sequence of Sinomonas sp. MUSC 117.</title>
        <authorList>
            <person name="Lee L.-H."/>
        </authorList>
    </citation>
    <scope>NUCLEOTIDE SEQUENCE [LARGE SCALE GENOMIC DNA]</scope>
    <source>
        <strain evidence="2 3">MUSC 117</strain>
    </source>
</reference>
<organism evidence="2 3">
    <name type="scientific">Sinomonas humi</name>
    <dbReference type="NCBI Taxonomy" id="1338436"/>
    <lineage>
        <taxon>Bacteria</taxon>
        <taxon>Bacillati</taxon>
        <taxon>Actinomycetota</taxon>
        <taxon>Actinomycetes</taxon>
        <taxon>Micrococcales</taxon>
        <taxon>Micrococcaceae</taxon>
        <taxon>Sinomonas</taxon>
    </lineage>
</organism>
<accession>A0A0B2AKW2</accession>
<protein>
    <recommendedName>
        <fullName evidence="4">Transposase</fullName>
    </recommendedName>
</protein>
<keyword evidence="3" id="KW-1185">Reference proteome</keyword>
<evidence type="ECO:0008006" key="4">
    <source>
        <dbReference type="Google" id="ProtNLM"/>
    </source>
</evidence>
<dbReference type="Proteomes" id="UP000030982">
    <property type="component" value="Unassembled WGS sequence"/>
</dbReference>
<comment type="caution">
    <text evidence="2">The sequence shown here is derived from an EMBL/GenBank/DDBJ whole genome shotgun (WGS) entry which is preliminary data.</text>
</comment>
<sequence>MASARRQDSDTKRAATASAINRFLLDGTLVTVSAIAHAVGVSRNFIYSHESLLHQLEAARQTQADARIPRQRQPIHGAPGRAALTAELAMANQSIRRLRQELAELQARHQRCLGDKVSAADARPQHDSAVAQKRMIEQLTEQNRFLTRQAEALSHQIKDLTDDLTAERRATSD</sequence>
<dbReference type="InterPro" id="IPR046229">
    <property type="entry name" value="TnpC-like"/>
</dbReference>
<dbReference type="Pfam" id="PF19776">
    <property type="entry name" value="DUF6262"/>
    <property type="match status" value="1"/>
</dbReference>
<proteinExistence type="predicted"/>
<evidence type="ECO:0000256" key="1">
    <source>
        <dbReference type="SAM" id="Coils"/>
    </source>
</evidence>
<evidence type="ECO:0000313" key="3">
    <source>
        <dbReference type="Proteomes" id="UP000030982"/>
    </source>
</evidence>
<evidence type="ECO:0000313" key="2">
    <source>
        <dbReference type="EMBL" id="KHL04300.1"/>
    </source>
</evidence>
<gene>
    <name evidence="2" type="ORF">LK10_05990</name>
</gene>
<name>A0A0B2AKW2_9MICC</name>